<evidence type="ECO:0000259" key="1">
    <source>
        <dbReference type="Pfam" id="PF14319"/>
    </source>
</evidence>
<evidence type="ECO:0000313" key="3">
    <source>
        <dbReference type="Proteomes" id="UP001299409"/>
    </source>
</evidence>
<protein>
    <submittedName>
        <fullName evidence="2">Transposase zinc-binding domain-containing protein</fullName>
    </submittedName>
</protein>
<organism evidence="2 3">
    <name type="scientific">Intestinibacter bartlettii</name>
    <dbReference type="NCBI Taxonomy" id="261299"/>
    <lineage>
        <taxon>Bacteria</taxon>
        <taxon>Bacillati</taxon>
        <taxon>Bacillota</taxon>
        <taxon>Clostridia</taxon>
        <taxon>Peptostreptococcales</taxon>
        <taxon>Peptostreptococcaceae</taxon>
        <taxon>Intestinibacter</taxon>
    </lineage>
</organism>
<dbReference type="InterPro" id="IPR026889">
    <property type="entry name" value="Zn_Tnp"/>
</dbReference>
<dbReference type="Pfam" id="PF14319">
    <property type="entry name" value="Zn_Tnp_IS91"/>
    <property type="match status" value="1"/>
</dbReference>
<dbReference type="EMBL" id="JAJBMB010000016">
    <property type="protein sequence ID" value="MCB5447134.1"/>
    <property type="molecule type" value="Genomic_DNA"/>
</dbReference>
<keyword evidence="3" id="KW-1185">Reference proteome</keyword>
<reference evidence="2 3" key="1">
    <citation type="submission" date="2021-10" db="EMBL/GenBank/DDBJ databases">
        <title>Collection of gut derived symbiotic bacterial strains cultured from healthy donors.</title>
        <authorList>
            <person name="Lin H."/>
            <person name="Littmann E."/>
            <person name="Claire K."/>
            <person name="Pamer E."/>
        </authorList>
    </citation>
    <scope>NUCLEOTIDE SEQUENCE [LARGE SCALE GENOMIC DNA]</scope>
    <source>
        <strain evidence="2 3">MSK.17.68</strain>
    </source>
</reference>
<proteinExistence type="predicted"/>
<dbReference type="Proteomes" id="UP001299409">
    <property type="component" value="Unassembled WGS sequence"/>
</dbReference>
<dbReference type="RefSeq" id="WP_226915328.1">
    <property type="nucleotide sequence ID" value="NZ_JAJBMB010000016.1"/>
</dbReference>
<comment type="caution">
    <text evidence="2">The sequence shown here is derived from an EMBL/GenBank/DDBJ whole genome shotgun (WGS) entry which is preliminary data.</text>
</comment>
<feature type="domain" description="Transposase zinc-binding" evidence="1">
    <location>
        <begin position="5"/>
        <end position="90"/>
    </location>
</feature>
<sequence>MLEDHFENFKETKLKLLKNKDMREHMKNTVEKALNCENPKYRYIKYKCVSCNEEYIHGFSCKSKFCIKCGKMYSINWAEKQSQNMLNVKLAILFLQY</sequence>
<evidence type="ECO:0000313" key="2">
    <source>
        <dbReference type="EMBL" id="MCB5447134.1"/>
    </source>
</evidence>
<accession>A0ABS8D096</accession>
<gene>
    <name evidence="2" type="ORF">LIP50_13090</name>
</gene>
<name>A0ABS8D096_9FIRM</name>